<gene>
    <name evidence="1" type="ORF">METZ01_LOCUS4268</name>
</gene>
<dbReference type="EMBL" id="UINC01000222">
    <property type="protein sequence ID" value="SUZ51414.1"/>
    <property type="molecule type" value="Genomic_DNA"/>
</dbReference>
<sequence>VLVSKTVTSLHSHLVTRPTGRAVRLAIEAQMASTGVQSLSIIDLSDVTILDFSCADEVIAKLLQGYLEPESPEAFFMFRGVRESHRDQIQVVLERQALVAVAETDTGVRELLGVIEAYDTRVWQLLETEGPLVREDFARVFPEPILDDVLDRLRKRRIVFQNPISGRYHALSQLVDDPL</sequence>
<dbReference type="AlphaFoldDB" id="A0A381NBH9"/>
<name>A0A381NBH9_9ZZZZ</name>
<evidence type="ECO:0008006" key="2">
    <source>
        <dbReference type="Google" id="ProtNLM"/>
    </source>
</evidence>
<evidence type="ECO:0000313" key="1">
    <source>
        <dbReference type="EMBL" id="SUZ51414.1"/>
    </source>
</evidence>
<reference evidence="1" key="1">
    <citation type="submission" date="2018-05" db="EMBL/GenBank/DDBJ databases">
        <authorList>
            <person name="Lanie J.A."/>
            <person name="Ng W.-L."/>
            <person name="Kazmierczak K.M."/>
            <person name="Andrzejewski T.M."/>
            <person name="Davidsen T.M."/>
            <person name="Wayne K.J."/>
            <person name="Tettelin H."/>
            <person name="Glass J.I."/>
            <person name="Rusch D."/>
            <person name="Podicherti R."/>
            <person name="Tsui H.-C.T."/>
            <person name="Winkler M.E."/>
        </authorList>
    </citation>
    <scope>NUCLEOTIDE SEQUENCE</scope>
</reference>
<protein>
    <recommendedName>
        <fullName evidence="2">DUF4325 domain-containing protein</fullName>
    </recommendedName>
</protein>
<proteinExistence type="predicted"/>
<accession>A0A381NBH9</accession>
<feature type="non-terminal residue" evidence="1">
    <location>
        <position position="1"/>
    </location>
</feature>
<organism evidence="1">
    <name type="scientific">marine metagenome</name>
    <dbReference type="NCBI Taxonomy" id="408172"/>
    <lineage>
        <taxon>unclassified sequences</taxon>
        <taxon>metagenomes</taxon>
        <taxon>ecological metagenomes</taxon>
    </lineage>
</organism>